<dbReference type="GO" id="GO:0005768">
    <property type="term" value="C:endosome"/>
    <property type="evidence" value="ECO:0007669"/>
    <property type="project" value="TreeGrafter"/>
</dbReference>
<feature type="compositionally biased region" description="Basic and acidic residues" evidence="2">
    <location>
        <begin position="118"/>
        <end position="140"/>
    </location>
</feature>
<dbReference type="OrthoDB" id="2158714at2759"/>
<dbReference type="AlphaFoldDB" id="A0A1B2JCQ4"/>
<name>A0A1B2JCQ4_PICPA</name>
<dbReference type="Proteomes" id="UP000094565">
    <property type="component" value="Chromosome 2"/>
</dbReference>
<dbReference type="GO" id="GO:0007034">
    <property type="term" value="P:vacuolar transport"/>
    <property type="evidence" value="ECO:0007669"/>
    <property type="project" value="TreeGrafter"/>
</dbReference>
<accession>A0A1B2JCQ4</accession>
<evidence type="ECO:0000313" key="4">
    <source>
        <dbReference type="Proteomes" id="UP000094565"/>
    </source>
</evidence>
<reference evidence="3 4" key="1">
    <citation type="submission" date="2016-02" db="EMBL/GenBank/DDBJ databases">
        <title>Comparative genomic and transcriptomic foundation for Pichia pastoris.</title>
        <authorList>
            <person name="Love K.R."/>
            <person name="Shah K.A."/>
            <person name="Whittaker C.A."/>
            <person name="Wu J."/>
            <person name="Bartlett M.C."/>
            <person name="Ma D."/>
            <person name="Leeson R.L."/>
            <person name="Priest M."/>
            <person name="Young S.K."/>
            <person name="Love J.C."/>
        </authorList>
    </citation>
    <scope>NUCLEOTIDE SEQUENCE [LARGE SCALE GENOMIC DNA]</scope>
    <source>
        <strain evidence="3 4">ATCC 28485</strain>
    </source>
</reference>
<evidence type="ECO:0000313" key="3">
    <source>
        <dbReference type="EMBL" id="ANZ75588.1"/>
    </source>
</evidence>
<dbReference type="EMBL" id="CP014585">
    <property type="protein sequence ID" value="ANZ75588.1"/>
    <property type="molecule type" value="Genomic_DNA"/>
</dbReference>
<dbReference type="PANTHER" id="PTHR28218">
    <property type="entry name" value="VPS4-ASSOCIATED PROTEIN 1"/>
    <property type="match status" value="1"/>
</dbReference>
<protein>
    <submittedName>
        <fullName evidence="3">BA75_02523T0</fullName>
    </submittedName>
</protein>
<gene>
    <name evidence="3" type="ORF">ATY40_BA7502523</name>
</gene>
<proteinExistence type="predicted"/>
<feature type="coiled-coil region" evidence="1">
    <location>
        <begin position="72"/>
        <end position="99"/>
    </location>
</feature>
<dbReference type="Pfam" id="PF08432">
    <property type="entry name" value="Vfa1"/>
    <property type="match status" value="1"/>
</dbReference>
<keyword evidence="1" id="KW-0175">Coiled coil</keyword>
<keyword evidence="4" id="KW-1185">Reference proteome</keyword>
<organism evidence="3 4">
    <name type="scientific">Komagataella pastoris</name>
    <name type="common">Yeast</name>
    <name type="synonym">Pichia pastoris</name>
    <dbReference type="NCBI Taxonomy" id="4922"/>
    <lineage>
        <taxon>Eukaryota</taxon>
        <taxon>Fungi</taxon>
        <taxon>Dikarya</taxon>
        <taxon>Ascomycota</taxon>
        <taxon>Saccharomycotina</taxon>
        <taxon>Pichiomycetes</taxon>
        <taxon>Pichiales</taxon>
        <taxon>Pichiaceae</taxon>
        <taxon>Komagataella</taxon>
    </lineage>
</organism>
<evidence type="ECO:0000256" key="2">
    <source>
        <dbReference type="SAM" id="MobiDB-lite"/>
    </source>
</evidence>
<sequence>MAPELPFNNLYKLRRVAADQARACFICYKPSDVVLVTVVSKEKPDFFYLCKSHLEDTQFCSKLYFESVGGDLQSREAQLNQLKIKKVELEKKLFKLEDDERKRQSALNKLYDMVTGDKKTKEKEKKDEDSSNEKDNEAQAKKNSILEIRKSLNDILQQIDDKSKEYLHYQLDSSFFRSRLKKYYEAVKSQQRLQFLSNESNFPSTKGLSKLAQQEDV</sequence>
<dbReference type="PANTHER" id="PTHR28218:SF1">
    <property type="entry name" value="VPS4-ASSOCIATED PROTEIN 1"/>
    <property type="match status" value="1"/>
</dbReference>
<evidence type="ECO:0000256" key="1">
    <source>
        <dbReference type="SAM" id="Coils"/>
    </source>
</evidence>
<feature type="region of interest" description="Disordered" evidence="2">
    <location>
        <begin position="118"/>
        <end position="142"/>
    </location>
</feature>
<dbReference type="InterPro" id="IPR013640">
    <property type="entry name" value="Vfa1"/>
</dbReference>